<sequence length="298" mass="33897">MGSASSHLDCLDDEKFCYIKEAGSSGPYQFKRTCVLDSLLAALHTTYLKYPNVKALLDSDELFRELMAFLSFGRYVEAKIRCVQKLKHVQVDDTRKEMDFYGSVYDHFVLLDKLVCEFTDKPRSLKDSHIYKEMLSISFDTSGCEPNVFLSFRKALEDPEDLTLILGNCSAPPLLHFKDEKKRTFVLQFVLLGKNDHMTMCFQSSDNKWHLYDNDKTKPPFQSFDLESMKDYEDRLGGYVNITQVQEHKLSVPETGEAAGTKCFCSGVSSSHLDPVEDMEVLPYSVAETGEGLGTKLF</sequence>
<dbReference type="OrthoDB" id="8770287at2759"/>
<evidence type="ECO:0000313" key="1">
    <source>
        <dbReference type="Proteomes" id="UP000221080"/>
    </source>
</evidence>
<dbReference type="AlphaFoldDB" id="A0A2D0TAX8"/>
<reference evidence="2 3" key="2">
    <citation type="submission" date="2025-04" db="UniProtKB">
        <authorList>
            <consortium name="RefSeq"/>
        </authorList>
    </citation>
    <scope>IDENTIFICATION</scope>
    <source>
        <tissue evidence="2 3">Blood</tissue>
    </source>
</reference>
<dbReference type="GeneID" id="108281013"/>
<evidence type="ECO:0000313" key="3">
    <source>
        <dbReference type="RefSeq" id="XP_053530163.1"/>
    </source>
</evidence>
<keyword evidence="1" id="KW-1185">Reference proteome</keyword>
<dbReference type="RefSeq" id="XP_053530163.1">
    <property type="nucleotide sequence ID" value="XM_053674188.1"/>
</dbReference>
<accession>A0A2D0TAX8</accession>
<proteinExistence type="predicted"/>
<name>A0A2D0TAX8_ICTPU</name>
<organism evidence="1 2">
    <name type="scientific">Ictalurus punctatus</name>
    <name type="common">Channel catfish</name>
    <name type="synonym">Silurus punctatus</name>
    <dbReference type="NCBI Taxonomy" id="7998"/>
    <lineage>
        <taxon>Eukaryota</taxon>
        <taxon>Metazoa</taxon>
        <taxon>Chordata</taxon>
        <taxon>Craniata</taxon>
        <taxon>Vertebrata</taxon>
        <taxon>Euteleostomi</taxon>
        <taxon>Actinopterygii</taxon>
        <taxon>Neopterygii</taxon>
        <taxon>Teleostei</taxon>
        <taxon>Ostariophysi</taxon>
        <taxon>Siluriformes</taxon>
        <taxon>Ictaluridae</taxon>
        <taxon>Ictalurus</taxon>
    </lineage>
</organism>
<evidence type="ECO:0000313" key="2">
    <source>
        <dbReference type="RefSeq" id="XP_017352030.1"/>
    </source>
</evidence>
<dbReference type="RefSeq" id="XP_017352030.1">
    <property type="nucleotide sequence ID" value="XM_017496541.3"/>
</dbReference>
<protein>
    <submittedName>
        <fullName evidence="2 3">Uncharacterized protein LOC108281013</fullName>
    </submittedName>
</protein>
<reference evidence="1" key="1">
    <citation type="journal article" date="2016" name="Nat. Commun.">
        <title>The channel catfish genome sequence provides insights into the evolution of scale formation in teleosts.</title>
        <authorList>
            <person name="Liu Z."/>
            <person name="Liu S."/>
            <person name="Yao J."/>
            <person name="Bao L."/>
            <person name="Zhang J."/>
            <person name="Li Y."/>
            <person name="Jiang C."/>
            <person name="Sun L."/>
            <person name="Wang R."/>
            <person name="Zhang Y."/>
            <person name="Zhou T."/>
            <person name="Zeng Q."/>
            <person name="Fu Q."/>
            <person name="Gao S."/>
            <person name="Li N."/>
            <person name="Koren S."/>
            <person name="Jiang Y."/>
            <person name="Zimin A."/>
            <person name="Xu P."/>
            <person name="Phillippy A.M."/>
            <person name="Geng X."/>
            <person name="Song L."/>
            <person name="Sun F."/>
            <person name="Li C."/>
            <person name="Wang X."/>
            <person name="Chen A."/>
            <person name="Jin Y."/>
            <person name="Yuan Z."/>
            <person name="Yang Y."/>
            <person name="Tan S."/>
            <person name="Peatman E."/>
            <person name="Lu J."/>
            <person name="Qin Z."/>
            <person name="Dunham R."/>
            <person name="Li Z."/>
            <person name="Sonstegard T."/>
            <person name="Feng J."/>
            <person name="Danzmann R.G."/>
            <person name="Schroeder S."/>
            <person name="Scheffler B."/>
            <person name="Duke M.V."/>
            <person name="Ballard L."/>
            <person name="Kucuktas H."/>
            <person name="Kaltenboeck L."/>
            <person name="Liu H."/>
            <person name="Armbruster J."/>
            <person name="Xie Y."/>
            <person name="Kirby M.L."/>
            <person name="Tian Y."/>
            <person name="Flanagan M.E."/>
            <person name="Mu W."/>
            <person name="Waldbieser G.C."/>
        </authorList>
    </citation>
    <scope>NUCLEOTIDE SEQUENCE [LARGE SCALE GENOMIC DNA]</scope>
    <source>
        <strain evidence="1">SDA103</strain>
    </source>
</reference>
<dbReference type="KEGG" id="ipu:108281013"/>
<gene>
    <name evidence="2 3" type="primary">LOC108281013</name>
</gene>
<dbReference type="Proteomes" id="UP000221080">
    <property type="component" value="Chromosome 21"/>
</dbReference>